<evidence type="ECO:0000256" key="1">
    <source>
        <dbReference type="ARBA" id="ARBA00004091"/>
    </source>
</evidence>
<evidence type="ECO:0000256" key="4">
    <source>
        <dbReference type="ARBA" id="ARBA00023172"/>
    </source>
</evidence>
<keyword evidence="4" id="KW-0233">DNA recombination</keyword>
<organism evidence="5 8">
    <name type="scientific">Spirosoma taeanense</name>
    <dbReference type="NCBI Taxonomy" id="2735870"/>
    <lineage>
        <taxon>Bacteria</taxon>
        <taxon>Pseudomonadati</taxon>
        <taxon>Bacteroidota</taxon>
        <taxon>Cytophagia</taxon>
        <taxon>Cytophagales</taxon>
        <taxon>Cytophagaceae</taxon>
        <taxon>Spirosoma</taxon>
    </lineage>
</organism>
<evidence type="ECO:0000313" key="5">
    <source>
        <dbReference type="EMBL" id="QJW88093.1"/>
    </source>
</evidence>
<dbReference type="InterPro" id="IPR051354">
    <property type="entry name" value="Transposase_27_IS1"/>
</dbReference>
<dbReference type="PANTHER" id="PTHR33293:SF1">
    <property type="entry name" value="INSERTION ELEMENT IS1 1 PROTEIN INSB-RELATED"/>
    <property type="match status" value="1"/>
</dbReference>
<keyword evidence="8" id="KW-1185">Reference proteome</keyword>
<proteinExistence type="inferred from homology"/>
<dbReference type="NCBIfam" id="NF033558">
    <property type="entry name" value="transpos_IS1"/>
    <property type="match status" value="1"/>
</dbReference>
<dbReference type="Pfam" id="PF03400">
    <property type="entry name" value="DDE_Tnp_IS1"/>
    <property type="match status" value="1"/>
</dbReference>
<comment type="function">
    <text evidence="1">Absolutely required for transposition of IS1.</text>
</comment>
<name>A0A6M5Y4S1_9BACT</name>
<dbReference type="Proteomes" id="UP000502756">
    <property type="component" value="Chromosome"/>
</dbReference>
<evidence type="ECO:0000256" key="3">
    <source>
        <dbReference type="ARBA" id="ARBA00022578"/>
    </source>
</evidence>
<dbReference type="GO" id="GO:0004803">
    <property type="term" value="F:transposase activity"/>
    <property type="evidence" value="ECO:0007669"/>
    <property type="project" value="InterPro"/>
</dbReference>
<dbReference type="GO" id="GO:0003677">
    <property type="term" value="F:DNA binding"/>
    <property type="evidence" value="ECO:0007669"/>
    <property type="project" value="InterPro"/>
</dbReference>
<evidence type="ECO:0000313" key="8">
    <source>
        <dbReference type="Proteomes" id="UP000502756"/>
    </source>
</evidence>
<dbReference type="KEGG" id="stae:HNV11_01230"/>
<dbReference type="InterPro" id="IPR005063">
    <property type="entry name" value="Transposase_27"/>
</dbReference>
<keyword evidence="3" id="KW-0815">Transposition</keyword>
<protein>
    <submittedName>
        <fullName evidence="5">IS1 family transposase</fullName>
    </submittedName>
</protein>
<dbReference type="EMBL" id="CP053435">
    <property type="protein sequence ID" value="QJW91599.1"/>
    <property type="molecule type" value="Genomic_DNA"/>
</dbReference>
<dbReference type="PANTHER" id="PTHR33293">
    <property type="entry name" value="INSERTION ELEMENT IS1 1 PROTEIN INSB-RELATED"/>
    <property type="match status" value="1"/>
</dbReference>
<accession>A0A6M5Y4S1</accession>
<reference evidence="5 8" key="1">
    <citation type="submission" date="2020-05" db="EMBL/GenBank/DDBJ databases">
        <title>Genome sequencing of Spirosoma sp. TS118.</title>
        <authorList>
            <person name="Lee J.-H."/>
            <person name="Jeong S."/>
            <person name="Zhao L."/>
            <person name="Jung J.-H."/>
            <person name="Kim M.-K."/>
            <person name="Lim S."/>
        </authorList>
    </citation>
    <scope>NUCLEOTIDE SEQUENCE [LARGE SCALE GENOMIC DNA]</scope>
    <source>
        <strain evidence="5 8">TS118</strain>
    </source>
</reference>
<dbReference type="KEGG" id="stae:HNV11_20550"/>
<gene>
    <name evidence="5" type="ORF">HNV11_01230</name>
    <name evidence="6" type="ORF">HNV11_20550</name>
    <name evidence="7" type="ORF">HNV11_21430</name>
</gene>
<evidence type="ECO:0000313" key="7">
    <source>
        <dbReference type="EMBL" id="QJW91758.1"/>
    </source>
</evidence>
<sequence>MSWVLTAIQLATNLKKSSEVVYVNPVYVNKGLKITLKVDEMWAYVRNKKQPRWLWWVEDAVTGEVVAFVFGRRTHQTFRHLLALLEQARIQVIRWITDCWWAYFDCLDQRLRLESKALLQSLERKHLTLRTRLKRLARRTICFSKSVTIHDTIIGLFINQFFFADKRN</sequence>
<dbReference type="AlphaFoldDB" id="A0A6M5Y4S1"/>
<dbReference type="KEGG" id="stae:HNV11_21430"/>
<dbReference type="GO" id="GO:0006313">
    <property type="term" value="P:DNA transposition"/>
    <property type="evidence" value="ECO:0007669"/>
    <property type="project" value="InterPro"/>
</dbReference>
<evidence type="ECO:0000256" key="2">
    <source>
        <dbReference type="ARBA" id="ARBA00008841"/>
    </source>
</evidence>
<dbReference type="EMBL" id="CP053435">
    <property type="protein sequence ID" value="QJW91758.1"/>
    <property type="molecule type" value="Genomic_DNA"/>
</dbReference>
<evidence type="ECO:0000313" key="6">
    <source>
        <dbReference type="EMBL" id="QJW91599.1"/>
    </source>
</evidence>
<comment type="similarity">
    <text evidence="2">Belongs to the transposase 27 family.</text>
</comment>
<dbReference type="EMBL" id="CP053435">
    <property type="protein sequence ID" value="QJW88093.1"/>
    <property type="molecule type" value="Genomic_DNA"/>
</dbReference>
<dbReference type="RefSeq" id="WP_171737925.1">
    <property type="nucleotide sequence ID" value="NZ_CP053435.1"/>
</dbReference>